<gene>
    <name evidence="3" type="ORF">PVW1_120012300</name>
</gene>
<evidence type="ECO:0000256" key="1">
    <source>
        <dbReference type="SAM" id="MobiDB-lite"/>
    </source>
</evidence>
<sequence>MDALTREEWDRLSKDSHLNKKYEEFEKNVRDSSTISNVCDSLNITYTKITKELCNKVAANLKYVYDIKEEDKKKNTCRLYKYWTYDQMWKFLGNNKDPNHVKSVITDFLNVRDGVSKKNSNFSCQYYFHYKNFQDLKENLEKKFLYDYFKDFQSIRSNLYSKAKYDLYNKYITYIKRLYDEYGEECNDSFYFLMNNCDEYFEQDSQEYDPNVLLTTLKKYKGQTSDSNRGPSADDMPAELKALLGMRSTGGRTENLPKGPELQPPKGAGAKDQGSKGPAEPARPDESVKKPEGAESPAAQKGSRSPLGPFRFLGLFPGGSVKAKPVTTKGQKVVSPVAQKESRSSLGPFNFWGLFPGTSGQEKPVITKEQKGVSPAGSPSKTKVSEAPAAPVLAAPVTTVSVATRRVTTPPTSVTTTPTPVTTTTTPVTTASVMTTSVLSTPVMSTSVMTSSDRRAPLMTAPAPKDVVKPDEAEAEEEAAECPDGTSGDLSTCMNVLEPSKSEETVHNEVMVHPELTDITTVTESLNEQYLDYPIHVEEKNNTFTYNPENIMITSAIMFGAFYVFYLYYNATPLGRWIRNKMGRRGNDYDDRSERSYSTLDYDSENDDMYSSSMSYNVSYYPT</sequence>
<keyword evidence="2" id="KW-1133">Transmembrane helix</keyword>
<evidence type="ECO:0000313" key="3">
    <source>
        <dbReference type="EMBL" id="CAG9473080.1"/>
    </source>
</evidence>
<accession>A0A8S4H5V2</accession>
<dbReference type="VEuPathDB" id="PlasmoDB:PVPAM_010005500"/>
<dbReference type="InterPro" id="IPR008780">
    <property type="entry name" value="Plasmodium_Vir"/>
</dbReference>
<keyword evidence="2" id="KW-0472">Membrane</keyword>
<feature type="compositionally biased region" description="Basic and acidic residues" evidence="1">
    <location>
        <begin position="282"/>
        <end position="293"/>
    </location>
</feature>
<proteinExistence type="predicted"/>
<name>A0A8S4H5V2_PLAVI</name>
<reference evidence="3" key="1">
    <citation type="submission" date="2021-09" db="EMBL/GenBank/DDBJ databases">
        <authorList>
            <consortium name="Pathogen Informatics"/>
        </authorList>
    </citation>
    <scope>NUCLEOTIDE SEQUENCE</scope>
    <source>
        <strain evidence="3">PvW1</strain>
    </source>
</reference>
<protein>
    <submittedName>
        <fullName evidence="3">(malaria parasite P. vivax) hypothetical protein</fullName>
    </submittedName>
</protein>
<dbReference type="EMBL" id="CAJZCX010000004">
    <property type="protein sequence ID" value="CAG9473080.1"/>
    <property type="molecule type" value="Genomic_DNA"/>
</dbReference>
<feature type="transmembrane region" description="Helical" evidence="2">
    <location>
        <begin position="551"/>
        <end position="569"/>
    </location>
</feature>
<feature type="region of interest" description="Disordered" evidence="1">
    <location>
        <begin position="248"/>
        <end position="311"/>
    </location>
</feature>
<keyword evidence="2" id="KW-0812">Transmembrane</keyword>
<dbReference type="Pfam" id="PF05795">
    <property type="entry name" value="Plasmodium_Vir"/>
    <property type="match status" value="2"/>
</dbReference>
<evidence type="ECO:0000313" key="4">
    <source>
        <dbReference type="Proteomes" id="UP000779233"/>
    </source>
</evidence>
<evidence type="ECO:0000256" key="2">
    <source>
        <dbReference type="SAM" id="Phobius"/>
    </source>
</evidence>
<dbReference type="AlphaFoldDB" id="A0A8S4H5V2"/>
<organism evidence="3 4">
    <name type="scientific">Plasmodium vivax</name>
    <name type="common">malaria parasite P. vivax</name>
    <dbReference type="NCBI Taxonomy" id="5855"/>
    <lineage>
        <taxon>Eukaryota</taxon>
        <taxon>Sar</taxon>
        <taxon>Alveolata</taxon>
        <taxon>Apicomplexa</taxon>
        <taxon>Aconoidasida</taxon>
        <taxon>Haemosporida</taxon>
        <taxon>Plasmodiidae</taxon>
        <taxon>Plasmodium</taxon>
        <taxon>Plasmodium (Plasmodium)</taxon>
    </lineage>
</organism>
<comment type="caution">
    <text evidence="3">The sequence shown here is derived from an EMBL/GenBank/DDBJ whole genome shotgun (WGS) entry which is preliminary data.</text>
</comment>
<dbReference type="Proteomes" id="UP000779233">
    <property type="component" value="Unassembled WGS sequence"/>
</dbReference>